<dbReference type="InterPro" id="IPR051532">
    <property type="entry name" value="Ester_Hydrolysis_Enzymes"/>
</dbReference>
<evidence type="ECO:0000313" key="3">
    <source>
        <dbReference type="Proteomes" id="UP000198857"/>
    </source>
</evidence>
<dbReference type="Pfam" id="PF13472">
    <property type="entry name" value="Lipase_GDSL_2"/>
    <property type="match status" value="1"/>
</dbReference>
<dbReference type="PANTHER" id="PTHR30383:SF5">
    <property type="entry name" value="SGNH HYDROLASE-TYPE ESTERASE DOMAIN-CONTAINING PROTEIN"/>
    <property type="match status" value="1"/>
</dbReference>
<proteinExistence type="predicted"/>
<dbReference type="Gene3D" id="3.40.50.1110">
    <property type="entry name" value="SGNH hydrolase"/>
    <property type="match status" value="1"/>
</dbReference>
<dbReference type="InterPro" id="IPR013830">
    <property type="entry name" value="SGNH_hydro"/>
</dbReference>
<feature type="domain" description="SGNH hydrolase-type esterase" evidence="1">
    <location>
        <begin position="12"/>
        <end position="187"/>
    </location>
</feature>
<sequence>MAPVTPDLRVCFLGDSFTAGVGDPEHLGWVGRLAARSARAGRPLTAYPLGVRRQTGVEVAARWAAECAPRLSGEWDARLVVSFGVNDTTLEDGAPRVAPERSVAALDTVLAGARAAGWPVLVVGPPPVADAAQNARTADLDARFAELCATRGVPHVAVHAALAAGPAWTAEVAAGDGAHPGAAGYAALADLVWPHWRAWTAEADPPPSTPTPPGGAHR</sequence>
<dbReference type="STRING" id="1523247.SAMN05660464_2902"/>
<gene>
    <name evidence="2" type="ORF">SAMN05660464_2902</name>
</gene>
<dbReference type="SUPFAM" id="SSF52266">
    <property type="entry name" value="SGNH hydrolase"/>
    <property type="match status" value="1"/>
</dbReference>
<name>A0A1I5PMW7_9ACTN</name>
<keyword evidence="3" id="KW-1185">Reference proteome</keyword>
<dbReference type="Proteomes" id="UP000198857">
    <property type="component" value="Unassembled WGS sequence"/>
</dbReference>
<accession>A0A1I5PMW7</accession>
<dbReference type="PANTHER" id="PTHR30383">
    <property type="entry name" value="THIOESTERASE 1/PROTEASE 1/LYSOPHOSPHOLIPASE L1"/>
    <property type="match status" value="1"/>
</dbReference>
<reference evidence="3" key="1">
    <citation type="submission" date="2016-10" db="EMBL/GenBank/DDBJ databases">
        <authorList>
            <person name="Varghese N."/>
            <person name="Submissions S."/>
        </authorList>
    </citation>
    <scope>NUCLEOTIDE SEQUENCE [LARGE SCALE GENOMIC DNA]</scope>
    <source>
        <strain evidence="3">DSM 44208</strain>
    </source>
</reference>
<dbReference type="AlphaFoldDB" id="A0A1I5PMW7"/>
<protein>
    <submittedName>
        <fullName evidence="2">Lysophospholipase L1</fullName>
    </submittedName>
</protein>
<evidence type="ECO:0000313" key="2">
    <source>
        <dbReference type="EMBL" id="SFP35472.1"/>
    </source>
</evidence>
<organism evidence="2 3">
    <name type="scientific">Geodermatophilus dictyosporus</name>
    <dbReference type="NCBI Taxonomy" id="1523247"/>
    <lineage>
        <taxon>Bacteria</taxon>
        <taxon>Bacillati</taxon>
        <taxon>Actinomycetota</taxon>
        <taxon>Actinomycetes</taxon>
        <taxon>Geodermatophilales</taxon>
        <taxon>Geodermatophilaceae</taxon>
        <taxon>Geodermatophilus</taxon>
    </lineage>
</organism>
<dbReference type="EMBL" id="FOWQ01000004">
    <property type="protein sequence ID" value="SFP35472.1"/>
    <property type="molecule type" value="Genomic_DNA"/>
</dbReference>
<dbReference type="GO" id="GO:0004622">
    <property type="term" value="F:phosphatidylcholine lysophospholipase activity"/>
    <property type="evidence" value="ECO:0007669"/>
    <property type="project" value="TreeGrafter"/>
</dbReference>
<evidence type="ECO:0000259" key="1">
    <source>
        <dbReference type="Pfam" id="PF13472"/>
    </source>
</evidence>
<dbReference type="InterPro" id="IPR036514">
    <property type="entry name" value="SGNH_hydro_sf"/>
</dbReference>